<evidence type="ECO:0000256" key="1">
    <source>
        <dbReference type="ARBA" id="ARBA00008478"/>
    </source>
</evidence>
<feature type="binding site" evidence="7">
    <location>
        <position position="96"/>
    </location>
    <ligand>
        <name>Ni(2+)</name>
        <dbReference type="ChEBI" id="CHEBI:49786"/>
    </ligand>
</feature>
<dbReference type="InterPro" id="IPR050192">
    <property type="entry name" value="CopG/NikR_regulator"/>
</dbReference>
<feature type="domain" description="Transcription factor NikR nickel binding C-terminal" evidence="9">
    <location>
        <begin position="54"/>
        <end position="128"/>
    </location>
</feature>
<dbReference type="PANTHER" id="PTHR34719:SF2">
    <property type="entry name" value="NICKEL-RESPONSIVE REGULATOR"/>
    <property type="match status" value="1"/>
</dbReference>
<dbReference type="NCBIfam" id="NF001884">
    <property type="entry name" value="PRK00630.1"/>
    <property type="match status" value="1"/>
</dbReference>
<reference evidence="10 11" key="1">
    <citation type="submission" date="2020-10" db="EMBL/GenBank/DDBJ databases">
        <title>Campylobacter and Helicobacter PacBio genomes.</title>
        <authorList>
            <person name="Lane C."/>
        </authorList>
    </citation>
    <scope>NUCLEOTIDE SEQUENCE [LARGE SCALE GENOMIC DNA]</scope>
    <source>
        <strain evidence="10 11">2016D-0077</strain>
    </source>
</reference>
<evidence type="ECO:0000313" key="10">
    <source>
        <dbReference type="EMBL" id="QOQ87100.1"/>
    </source>
</evidence>
<dbReference type="SUPFAM" id="SSF47598">
    <property type="entry name" value="Ribbon-helix-helix"/>
    <property type="match status" value="1"/>
</dbReference>
<dbReference type="NCBIfam" id="NF003381">
    <property type="entry name" value="PRK04460.1"/>
    <property type="match status" value="1"/>
</dbReference>
<dbReference type="Proteomes" id="UP000594749">
    <property type="component" value="Chromosome"/>
</dbReference>
<evidence type="ECO:0000256" key="3">
    <source>
        <dbReference type="ARBA" id="ARBA00022723"/>
    </source>
</evidence>
<evidence type="ECO:0000256" key="7">
    <source>
        <dbReference type="HAMAP-Rule" id="MF_00476"/>
    </source>
</evidence>
<gene>
    <name evidence="10" type="primary">nikR</name>
    <name evidence="10" type="ORF">IMC76_07765</name>
</gene>
<accession>A0A7M1LF92</accession>
<feature type="binding site" evidence="7">
    <location>
        <position position="90"/>
    </location>
    <ligand>
        <name>Ni(2+)</name>
        <dbReference type="ChEBI" id="CHEBI:49786"/>
    </ligand>
</feature>
<organism evidence="10 11">
    <name type="scientific">Campylobacter corcagiensis</name>
    <dbReference type="NCBI Taxonomy" id="1448857"/>
    <lineage>
        <taxon>Bacteria</taxon>
        <taxon>Pseudomonadati</taxon>
        <taxon>Campylobacterota</taxon>
        <taxon>Epsilonproteobacteria</taxon>
        <taxon>Campylobacterales</taxon>
        <taxon>Campylobacteraceae</taxon>
        <taxon>Campylobacter</taxon>
    </lineage>
</organism>
<dbReference type="InterPro" id="IPR027271">
    <property type="entry name" value="Acetolactate_synth/TF_NikR_C"/>
</dbReference>
<evidence type="ECO:0000259" key="9">
    <source>
        <dbReference type="Pfam" id="PF08753"/>
    </source>
</evidence>
<dbReference type="InterPro" id="IPR014864">
    <property type="entry name" value="TF_NikR_Ni-bd_C"/>
</dbReference>
<dbReference type="InterPro" id="IPR010985">
    <property type="entry name" value="Ribbon_hlx_hlx"/>
</dbReference>
<dbReference type="Pfam" id="PF01402">
    <property type="entry name" value="RHH_1"/>
    <property type="match status" value="1"/>
</dbReference>
<comment type="similarity">
    <text evidence="1 7">Belongs to the transcriptional regulatory CopG/NikR family.</text>
</comment>
<protein>
    <recommendedName>
        <fullName evidence="7">Putative nickel-responsive regulator</fullName>
    </recommendedName>
</protein>
<feature type="binding site" evidence="7">
    <location>
        <position position="77"/>
    </location>
    <ligand>
        <name>Ni(2+)</name>
        <dbReference type="ChEBI" id="CHEBI:49786"/>
    </ligand>
</feature>
<dbReference type="AlphaFoldDB" id="A0A7M1LF92"/>
<dbReference type="InterPro" id="IPR002145">
    <property type="entry name" value="CopG"/>
</dbReference>
<evidence type="ECO:0000256" key="5">
    <source>
        <dbReference type="ARBA" id="ARBA00023125"/>
    </source>
</evidence>
<dbReference type="CDD" id="cd22231">
    <property type="entry name" value="RHH_NikR_HicB-like"/>
    <property type="match status" value="1"/>
</dbReference>
<evidence type="ECO:0000256" key="4">
    <source>
        <dbReference type="ARBA" id="ARBA00023015"/>
    </source>
</evidence>
<evidence type="ECO:0000259" key="8">
    <source>
        <dbReference type="Pfam" id="PF01402"/>
    </source>
</evidence>
<dbReference type="SUPFAM" id="SSF55021">
    <property type="entry name" value="ACT-like"/>
    <property type="match status" value="1"/>
</dbReference>
<dbReference type="OrthoDB" id="9806294at2"/>
<name>A0A7M1LF92_9BACT</name>
<comment type="cofactor">
    <cofactor evidence="7">
        <name>Ni(2+)</name>
        <dbReference type="ChEBI" id="CHEBI:49786"/>
    </cofactor>
    <text evidence="7">Binds 1 nickel ion per subunit.</text>
</comment>
<dbReference type="PANTHER" id="PTHR34719">
    <property type="entry name" value="NICKEL-RESPONSIVE REGULATOR"/>
    <property type="match status" value="1"/>
</dbReference>
<dbReference type="HAMAP" id="MF_00476">
    <property type="entry name" value="NikR"/>
    <property type="match status" value="1"/>
</dbReference>
<keyword evidence="2 7" id="KW-0533">Nickel</keyword>
<dbReference type="EMBL" id="CP063078">
    <property type="protein sequence ID" value="QOQ87100.1"/>
    <property type="molecule type" value="Genomic_DNA"/>
</dbReference>
<dbReference type="Gene3D" id="3.30.70.1150">
    <property type="entry name" value="ACT-like. Chain A, domain 2"/>
    <property type="match status" value="1"/>
</dbReference>
<dbReference type="RefSeq" id="WP_025803456.1">
    <property type="nucleotide sequence ID" value="NZ_CP053842.1"/>
</dbReference>
<sequence length="133" mass="15139">MDEIVRCSITLPENLLKAVDERVAQTSTRSEFIRDLIKERLVNEAWNNKNSVLMGVLTIIYDHHQSDLVFKKMNLEHDADIDIFCTTHVHIDHHNCLEVLVIKGDGDKIEHFCNQISGLKGVNFASLTKTAVI</sequence>
<dbReference type="GO" id="GO:0016151">
    <property type="term" value="F:nickel cation binding"/>
    <property type="evidence" value="ECO:0007669"/>
    <property type="project" value="UniProtKB-UniRule"/>
</dbReference>
<feature type="binding site" evidence="7">
    <location>
        <position position="88"/>
    </location>
    <ligand>
        <name>Ni(2+)</name>
        <dbReference type="ChEBI" id="CHEBI:49786"/>
    </ligand>
</feature>
<evidence type="ECO:0000256" key="6">
    <source>
        <dbReference type="ARBA" id="ARBA00023163"/>
    </source>
</evidence>
<dbReference type="GO" id="GO:0010045">
    <property type="term" value="P:response to nickel cation"/>
    <property type="evidence" value="ECO:0007669"/>
    <property type="project" value="InterPro"/>
</dbReference>
<dbReference type="InterPro" id="IPR013321">
    <property type="entry name" value="Arc_rbn_hlx_hlx"/>
</dbReference>
<dbReference type="GO" id="GO:0003700">
    <property type="term" value="F:DNA-binding transcription factor activity"/>
    <property type="evidence" value="ECO:0007669"/>
    <property type="project" value="UniProtKB-UniRule"/>
</dbReference>
<keyword evidence="5 7" id="KW-0238">DNA-binding</keyword>
<dbReference type="Pfam" id="PF08753">
    <property type="entry name" value="NikR_C"/>
    <property type="match status" value="1"/>
</dbReference>
<feature type="domain" description="Ribbon-helix-helix protein CopG" evidence="8">
    <location>
        <begin position="6"/>
        <end position="43"/>
    </location>
</feature>
<evidence type="ECO:0000313" key="11">
    <source>
        <dbReference type="Proteomes" id="UP000594749"/>
    </source>
</evidence>
<dbReference type="Gene3D" id="1.10.1220.10">
    <property type="entry name" value="Met repressor-like"/>
    <property type="match status" value="1"/>
</dbReference>
<dbReference type="InterPro" id="IPR045865">
    <property type="entry name" value="ACT-like_dom_sf"/>
</dbReference>
<keyword evidence="3 7" id="KW-0479">Metal-binding</keyword>
<comment type="function">
    <text evidence="7">Transcriptional regulator.</text>
</comment>
<proteinExistence type="inferred from homology"/>
<dbReference type="NCBIfam" id="NF002815">
    <property type="entry name" value="PRK02967.1"/>
    <property type="match status" value="1"/>
</dbReference>
<keyword evidence="11" id="KW-1185">Reference proteome</keyword>
<dbReference type="InterPro" id="IPR022988">
    <property type="entry name" value="Ni_resp_reg_NikR"/>
</dbReference>
<evidence type="ECO:0000256" key="2">
    <source>
        <dbReference type="ARBA" id="ARBA00022596"/>
    </source>
</evidence>
<dbReference type="GO" id="GO:0003677">
    <property type="term" value="F:DNA binding"/>
    <property type="evidence" value="ECO:0007669"/>
    <property type="project" value="UniProtKB-KW"/>
</dbReference>
<keyword evidence="4 7" id="KW-0805">Transcription regulation</keyword>
<keyword evidence="6 7" id="KW-0804">Transcription</keyword>